<dbReference type="InterPro" id="IPR050109">
    <property type="entry name" value="HTH-type_TetR-like_transc_reg"/>
</dbReference>
<comment type="caution">
    <text evidence="4">The sequence shown here is derived from an EMBL/GenBank/DDBJ whole genome shotgun (WGS) entry which is preliminary data.</text>
</comment>
<proteinExistence type="predicted"/>
<dbReference type="InterPro" id="IPR039536">
    <property type="entry name" value="TetR_C_Proteobacteria"/>
</dbReference>
<keyword evidence="1 2" id="KW-0238">DNA-binding</keyword>
<dbReference type="Pfam" id="PF14246">
    <property type="entry name" value="TetR_C_7"/>
    <property type="match status" value="1"/>
</dbReference>
<protein>
    <submittedName>
        <fullName evidence="4">TetR family transcriptional regulator</fullName>
    </submittedName>
</protein>
<gene>
    <name evidence="4" type="ORF">EV378_6092</name>
</gene>
<organism evidence="4 5">
    <name type="scientific">Pseudonocardia endophytica</name>
    <dbReference type="NCBI Taxonomy" id="401976"/>
    <lineage>
        <taxon>Bacteria</taxon>
        <taxon>Bacillati</taxon>
        <taxon>Actinomycetota</taxon>
        <taxon>Actinomycetes</taxon>
        <taxon>Pseudonocardiales</taxon>
        <taxon>Pseudonocardiaceae</taxon>
        <taxon>Pseudonocardia</taxon>
    </lineage>
</organism>
<dbReference type="GO" id="GO:0000976">
    <property type="term" value="F:transcription cis-regulatory region binding"/>
    <property type="evidence" value="ECO:0007669"/>
    <property type="project" value="TreeGrafter"/>
</dbReference>
<feature type="domain" description="HTH tetR-type" evidence="3">
    <location>
        <begin position="15"/>
        <end position="75"/>
    </location>
</feature>
<sequence length="215" mass="23840">MATTRSTDRPSRRLAAKRSAIVTAARRAFGKTGYLGTSIEMIAGEAQVSTRTVYNHFLNKEDLFASVTVESSGEVALARERLIERCLGGRIDDLETALVDLAYEWLLPDESFHDHFALVREIRTAPDRFPEELQRSWREAGPHRARRALATQMERLTSEGLLQVADPVMAAQHFTALITSADMLPSEFSLSAGPDEVRATAVAGVRAFLYGHLPR</sequence>
<dbReference type="PRINTS" id="PR00455">
    <property type="entry name" value="HTHTETR"/>
</dbReference>
<evidence type="ECO:0000256" key="1">
    <source>
        <dbReference type="ARBA" id="ARBA00023125"/>
    </source>
</evidence>
<reference evidence="4 5" key="1">
    <citation type="submission" date="2019-03" db="EMBL/GenBank/DDBJ databases">
        <title>Sequencing the genomes of 1000 actinobacteria strains.</title>
        <authorList>
            <person name="Klenk H.-P."/>
        </authorList>
    </citation>
    <scope>NUCLEOTIDE SEQUENCE [LARGE SCALE GENOMIC DNA]</scope>
    <source>
        <strain evidence="4 5">DSM 44969</strain>
    </source>
</reference>
<dbReference type="InterPro" id="IPR009057">
    <property type="entry name" value="Homeodomain-like_sf"/>
</dbReference>
<evidence type="ECO:0000259" key="3">
    <source>
        <dbReference type="PROSITE" id="PS50977"/>
    </source>
</evidence>
<dbReference type="GO" id="GO:0003700">
    <property type="term" value="F:DNA-binding transcription factor activity"/>
    <property type="evidence" value="ECO:0007669"/>
    <property type="project" value="TreeGrafter"/>
</dbReference>
<name>A0A4R1HII1_PSEEN</name>
<dbReference type="SUPFAM" id="SSF46689">
    <property type="entry name" value="Homeodomain-like"/>
    <property type="match status" value="1"/>
</dbReference>
<feature type="DNA-binding region" description="H-T-H motif" evidence="2">
    <location>
        <begin position="38"/>
        <end position="57"/>
    </location>
</feature>
<evidence type="ECO:0000256" key="2">
    <source>
        <dbReference type="PROSITE-ProRule" id="PRU00335"/>
    </source>
</evidence>
<evidence type="ECO:0000313" key="5">
    <source>
        <dbReference type="Proteomes" id="UP000295560"/>
    </source>
</evidence>
<dbReference type="PROSITE" id="PS50977">
    <property type="entry name" value="HTH_TETR_2"/>
    <property type="match status" value="1"/>
</dbReference>
<dbReference type="Pfam" id="PF00440">
    <property type="entry name" value="TetR_N"/>
    <property type="match status" value="1"/>
</dbReference>
<dbReference type="PANTHER" id="PTHR30055:SF146">
    <property type="entry name" value="HTH-TYPE TRANSCRIPTIONAL DUAL REGULATOR CECR"/>
    <property type="match status" value="1"/>
</dbReference>
<dbReference type="PROSITE" id="PS01081">
    <property type="entry name" value="HTH_TETR_1"/>
    <property type="match status" value="1"/>
</dbReference>
<dbReference type="InterPro" id="IPR001647">
    <property type="entry name" value="HTH_TetR"/>
</dbReference>
<dbReference type="EMBL" id="SMFZ01000002">
    <property type="protein sequence ID" value="TCK22094.1"/>
    <property type="molecule type" value="Genomic_DNA"/>
</dbReference>
<keyword evidence="5" id="KW-1185">Reference proteome</keyword>
<accession>A0A4R1HII1</accession>
<evidence type="ECO:0000313" key="4">
    <source>
        <dbReference type="EMBL" id="TCK22094.1"/>
    </source>
</evidence>
<dbReference type="Gene3D" id="1.10.10.60">
    <property type="entry name" value="Homeodomain-like"/>
    <property type="match status" value="1"/>
</dbReference>
<dbReference type="RefSeq" id="WP_165922555.1">
    <property type="nucleotide sequence ID" value="NZ_SMFZ01000002.1"/>
</dbReference>
<dbReference type="Proteomes" id="UP000295560">
    <property type="component" value="Unassembled WGS sequence"/>
</dbReference>
<dbReference type="InterPro" id="IPR023772">
    <property type="entry name" value="DNA-bd_HTH_TetR-type_CS"/>
</dbReference>
<dbReference type="Gene3D" id="1.10.357.10">
    <property type="entry name" value="Tetracycline Repressor, domain 2"/>
    <property type="match status" value="1"/>
</dbReference>
<dbReference type="PANTHER" id="PTHR30055">
    <property type="entry name" value="HTH-TYPE TRANSCRIPTIONAL REGULATOR RUTR"/>
    <property type="match status" value="1"/>
</dbReference>
<dbReference type="AlphaFoldDB" id="A0A4R1HII1"/>